<organism evidence="1 2">
    <name type="scientific">Haemophilus parahaemolyticus</name>
    <dbReference type="NCBI Taxonomy" id="735"/>
    <lineage>
        <taxon>Bacteria</taxon>
        <taxon>Pseudomonadati</taxon>
        <taxon>Pseudomonadota</taxon>
        <taxon>Gammaproteobacteria</taxon>
        <taxon>Pasteurellales</taxon>
        <taxon>Pasteurellaceae</taxon>
        <taxon>Haemophilus</taxon>
    </lineage>
</organism>
<dbReference type="EMBL" id="CP038817">
    <property type="protein sequence ID" value="QEN10084.1"/>
    <property type="molecule type" value="Genomic_DNA"/>
</dbReference>
<evidence type="ECO:0000313" key="2">
    <source>
        <dbReference type="Proteomes" id="UP000323974"/>
    </source>
</evidence>
<evidence type="ECO:0008006" key="3">
    <source>
        <dbReference type="Google" id="ProtNLM"/>
    </source>
</evidence>
<dbReference type="RefSeq" id="WP_005706323.1">
    <property type="nucleotide sequence ID" value="NZ_CP038817.1"/>
</dbReference>
<evidence type="ECO:0000313" key="1">
    <source>
        <dbReference type="EMBL" id="QEN10084.1"/>
    </source>
</evidence>
<dbReference type="Proteomes" id="UP000323974">
    <property type="component" value="Chromosome"/>
</dbReference>
<dbReference type="KEGG" id="hpaa:E5Q53_00645"/>
<dbReference type="AlphaFoldDB" id="A0AAE6JPX7"/>
<protein>
    <recommendedName>
        <fullName evidence="3">Phage protein</fullName>
    </recommendedName>
</protein>
<gene>
    <name evidence="1" type="ORF">E5Q53_00645</name>
</gene>
<accession>A0AAE6JPX7</accession>
<reference evidence="1 2" key="1">
    <citation type="submission" date="2019-04" db="EMBL/GenBank/DDBJ databases">
        <title>Complete Genome and Methylome Analysis of Haemophilus haemolyticus NEB129.</title>
        <authorList>
            <person name="Fomenkov A."/>
            <person name="Roberts R.J."/>
            <person name="Anton B.P."/>
            <person name="Vincze T."/>
        </authorList>
    </citation>
    <scope>NUCLEOTIDE SEQUENCE [LARGE SCALE GENOMIC DNA]</scope>
    <source>
        <strain evidence="1 2">NEB129</strain>
    </source>
</reference>
<dbReference type="Pfam" id="PF10963">
    <property type="entry name" value="Phage_TAC_10"/>
    <property type="match status" value="1"/>
</dbReference>
<name>A0AAE6JPX7_HAEPH</name>
<dbReference type="GeneID" id="78223589"/>
<dbReference type="InterPro" id="IPR024406">
    <property type="entry name" value="TAC-10"/>
</dbReference>
<proteinExistence type="predicted"/>
<sequence>MTKSQSIAQSILERMGIAIANQITLTVQGVPFTFNRNDEAYAELQTMVGKGESAVGLKQYLLDIVAEEDRENLLEVVNVPGFLDAIIPVIREKFIPQFEVTVKN</sequence>